<comment type="subcellular location">
    <subcellularLocation>
        <location evidence="1">Membrane</location>
        <topology evidence="1">Multi-pass membrane protein</topology>
    </subcellularLocation>
</comment>
<evidence type="ECO:0000256" key="2">
    <source>
        <dbReference type="ARBA" id="ARBA00006464"/>
    </source>
</evidence>
<dbReference type="InterPro" id="IPR003362">
    <property type="entry name" value="Bact_transf"/>
</dbReference>
<dbReference type="AlphaFoldDB" id="A0A3S1ADP8"/>
<evidence type="ECO:0000256" key="5">
    <source>
        <dbReference type="ARBA" id="ARBA00022989"/>
    </source>
</evidence>
<comment type="caution">
    <text evidence="9">The sequence shown here is derived from an EMBL/GenBank/DDBJ whole genome shotgun (WGS) entry which is preliminary data.</text>
</comment>
<protein>
    <recommendedName>
        <fullName evidence="8">Bacterial sugar transferase domain-containing protein</fullName>
    </recommendedName>
</protein>
<comment type="similarity">
    <text evidence="2">Belongs to the bacterial sugar transferase family.</text>
</comment>
<keyword evidence="10" id="KW-1185">Reference proteome</keyword>
<organism evidence="9 10">
    <name type="scientific">Dulcicalothrix desertica PCC 7102</name>
    <dbReference type="NCBI Taxonomy" id="232991"/>
    <lineage>
        <taxon>Bacteria</taxon>
        <taxon>Bacillati</taxon>
        <taxon>Cyanobacteriota</taxon>
        <taxon>Cyanophyceae</taxon>
        <taxon>Nostocales</taxon>
        <taxon>Calotrichaceae</taxon>
        <taxon>Dulcicalothrix</taxon>
    </lineage>
</organism>
<evidence type="ECO:0000256" key="6">
    <source>
        <dbReference type="ARBA" id="ARBA00023136"/>
    </source>
</evidence>
<evidence type="ECO:0000313" key="9">
    <source>
        <dbReference type="EMBL" id="RUS98515.1"/>
    </source>
</evidence>
<accession>A0A3S1ADP8</accession>
<proteinExistence type="inferred from homology"/>
<keyword evidence="5 7" id="KW-1133">Transmembrane helix</keyword>
<dbReference type="GO" id="GO:0016020">
    <property type="term" value="C:membrane"/>
    <property type="evidence" value="ECO:0007669"/>
    <property type="project" value="UniProtKB-SubCell"/>
</dbReference>
<feature type="transmembrane region" description="Helical" evidence="7">
    <location>
        <begin position="24"/>
        <end position="46"/>
    </location>
</feature>
<feature type="transmembrane region" description="Helical" evidence="7">
    <location>
        <begin position="58"/>
        <end position="76"/>
    </location>
</feature>
<evidence type="ECO:0000256" key="7">
    <source>
        <dbReference type="SAM" id="Phobius"/>
    </source>
</evidence>
<evidence type="ECO:0000313" key="10">
    <source>
        <dbReference type="Proteomes" id="UP000271624"/>
    </source>
</evidence>
<keyword evidence="4 7" id="KW-0812">Transmembrane</keyword>
<dbReference type="GO" id="GO:0089702">
    <property type="term" value="F:undecaprenyl-phosphate glucose phosphotransferase activity"/>
    <property type="evidence" value="ECO:0007669"/>
    <property type="project" value="TreeGrafter"/>
</dbReference>
<dbReference type="RefSeq" id="WP_127086189.1">
    <property type="nucleotide sequence ID" value="NZ_RSCL01000029.1"/>
</dbReference>
<dbReference type="Proteomes" id="UP000271624">
    <property type="component" value="Unassembled WGS sequence"/>
</dbReference>
<dbReference type="Pfam" id="PF02397">
    <property type="entry name" value="Bac_transf"/>
    <property type="match status" value="1"/>
</dbReference>
<keyword evidence="3" id="KW-0808">Transferase</keyword>
<keyword evidence="6 7" id="KW-0472">Membrane</keyword>
<feature type="domain" description="Bacterial sugar transferase" evidence="8">
    <location>
        <begin position="206"/>
        <end position="388"/>
    </location>
</feature>
<evidence type="ECO:0000256" key="4">
    <source>
        <dbReference type="ARBA" id="ARBA00022692"/>
    </source>
</evidence>
<dbReference type="PANTHER" id="PTHR30576">
    <property type="entry name" value="COLANIC BIOSYNTHESIS UDP-GLUCOSE LIPID CARRIER TRANSFERASE"/>
    <property type="match status" value="1"/>
</dbReference>
<feature type="transmembrane region" description="Helical" evidence="7">
    <location>
        <begin position="211"/>
        <end position="232"/>
    </location>
</feature>
<dbReference type="NCBIfam" id="TIGR03025">
    <property type="entry name" value="EPS_sugtrans"/>
    <property type="match status" value="1"/>
</dbReference>
<dbReference type="OrthoDB" id="467691at2"/>
<dbReference type="InterPro" id="IPR017475">
    <property type="entry name" value="EPS_sugar_tfrase"/>
</dbReference>
<sequence>MSANTTYFQKNLTLPTQFAVPPTLAVFLLIADLAGVFISVGFVLWMQFNVPIQQFNPFVSGIVLSGLIGLYIFDGYRSQLQFAAVWTRFRFIISLVIVSVVSAAFIYLSNIWEKNWQLSQGILLASLGIFPLWAILTRFLAVIHIKNSPLLYNVTVTTQAPNLEEKSPDAYEKIWYKVPLNLINDNWFVLAKGFKLNSSQFHFICKRVLDVIAASLLLVVLSPLMVLAGIAVKFNSPGSILYSQVRSGYNGQTFRVYKFRSMYQDAERLGARWAMEHDPRVTSVGKFLRLTRIDELPQLVNVLNGEMSLIGPRPERPEFDVKLSEAIPYYKMRYSIKPGITGWAQVMYPYGASVDDAREKLSYDLYYIKHYSLVLDLVIALKTIRVVLLGKGR</sequence>
<gene>
    <name evidence="9" type="ORF">DSM106972_081440</name>
</gene>
<reference evidence="9" key="1">
    <citation type="submission" date="2018-12" db="EMBL/GenBank/DDBJ databases">
        <authorList>
            <person name="Will S."/>
            <person name="Neumann-Schaal M."/>
            <person name="Henke P."/>
        </authorList>
    </citation>
    <scope>NUCLEOTIDE SEQUENCE</scope>
    <source>
        <strain evidence="9">PCC 7102</strain>
    </source>
</reference>
<evidence type="ECO:0000256" key="1">
    <source>
        <dbReference type="ARBA" id="ARBA00004141"/>
    </source>
</evidence>
<feature type="transmembrane region" description="Helical" evidence="7">
    <location>
        <begin position="121"/>
        <end position="145"/>
    </location>
</feature>
<dbReference type="GO" id="GO:0009242">
    <property type="term" value="P:colanic acid biosynthetic process"/>
    <property type="evidence" value="ECO:0007669"/>
    <property type="project" value="TreeGrafter"/>
</dbReference>
<dbReference type="EMBL" id="RSCL01000029">
    <property type="protein sequence ID" value="RUS98515.1"/>
    <property type="molecule type" value="Genomic_DNA"/>
</dbReference>
<name>A0A3S1ADP8_9CYAN</name>
<evidence type="ECO:0000256" key="3">
    <source>
        <dbReference type="ARBA" id="ARBA00022679"/>
    </source>
</evidence>
<dbReference type="PANTHER" id="PTHR30576:SF21">
    <property type="entry name" value="UDP-GLUCOSE:UNDECAPRENYL-PHOSPHATE GLUCOSE-1-PHOSPHATE TRANSFERASE"/>
    <property type="match status" value="1"/>
</dbReference>
<evidence type="ECO:0000259" key="8">
    <source>
        <dbReference type="Pfam" id="PF02397"/>
    </source>
</evidence>
<feature type="transmembrane region" description="Helical" evidence="7">
    <location>
        <begin position="88"/>
        <end position="109"/>
    </location>
</feature>
<reference evidence="9" key="2">
    <citation type="journal article" date="2019" name="Genome Biol. Evol.">
        <title>Day and night: Metabolic profiles and evolutionary relationships of six axenic non-marine cyanobacteria.</title>
        <authorList>
            <person name="Will S.E."/>
            <person name="Henke P."/>
            <person name="Boedeker C."/>
            <person name="Huang S."/>
            <person name="Brinkmann H."/>
            <person name="Rohde M."/>
            <person name="Jarek M."/>
            <person name="Friedl T."/>
            <person name="Seufert S."/>
            <person name="Schumacher M."/>
            <person name="Overmann J."/>
            <person name="Neumann-Schaal M."/>
            <person name="Petersen J."/>
        </authorList>
    </citation>
    <scope>NUCLEOTIDE SEQUENCE [LARGE SCALE GENOMIC DNA]</scope>
    <source>
        <strain evidence="9">PCC 7102</strain>
    </source>
</reference>